<keyword evidence="2" id="KW-1185">Reference proteome</keyword>
<proteinExistence type="predicted"/>
<evidence type="ECO:0000313" key="1">
    <source>
        <dbReference type="EMBL" id="OCL07395.1"/>
    </source>
</evidence>
<name>A0A8E2EZ98_9PEZI</name>
<protein>
    <submittedName>
        <fullName evidence="1">Uncharacterized protein</fullName>
    </submittedName>
</protein>
<gene>
    <name evidence="1" type="ORF">AOQ84DRAFT_59826</name>
</gene>
<dbReference type="EMBL" id="KV749882">
    <property type="protein sequence ID" value="OCL07395.1"/>
    <property type="molecule type" value="Genomic_DNA"/>
</dbReference>
<sequence>MPLTKRPEKLEAQPKSALQRSILQTEACGAKPDAGLCHPAPSNGDLAGAWAREPDGMARRGPTSWTWFDPSKAQRHSGLVHTFPALFAKFSRPACRSVISLPARQHINATAFAPICHDFAHCRVNLLTRHGKGRQSFLTLHSRRLPSYLAVHVLEHRDTP</sequence>
<reference evidence="1 2" key="1">
    <citation type="journal article" date="2016" name="Nat. Commun.">
        <title>Ectomycorrhizal ecology is imprinted in the genome of the dominant symbiotic fungus Cenococcum geophilum.</title>
        <authorList>
            <consortium name="DOE Joint Genome Institute"/>
            <person name="Peter M."/>
            <person name="Kohler A."/>
            <person name="Ohm R.A."/>
            <person name="Kuo A."/>
            <person name="Krutzmann J."/>
            <person name="Morin E."/>
            <person name="Arend M."/>
            <person name="Barry K.W."/>
            <person name="Binder M."/>
            <person name="Choi C."/>
            <person name="Clum A."/>
            <person name="Copeland A."/>
            <person name="Grisel N."/>
            <person name="Haridas S."/>
            <person name="Kipfer T."/>
            <person name="LaButti K."/>
            <person name="Lindquist E."/>
            <person name="Lipzen A."/>
            <person name="Maire R."/>
            <person name="Meier B."/>
            <person name="Mihaltcheva S."/>
            <person name="Molinier V."/>
            <person name="Murat C."/>
            <person name="Poggeler S."/>
            <person name="Quandt C.A."/>
            <person name="Sperisen C."/>
            <person name="Tritt A."/>
            <person name="Tisserant E."/>
            <person name="Crous P.W."/>
            <person name="Henrissat B."/>
            <person name="Nehls U."/>
            <person name="Egli S."/>
            <person name="Spatafora J.W."/>
            <person name="Grigoriev I.V."/>
            <person name="Martin F.M."/>
        </authorList>
    </citation>
    <scope>NUCLEOTIDE SEQUENCE [LARGE SCALE GENOMIC DNA]</scope>
    <source>
        <strain evidence="1 2">CBS 207.34</strain>
    </source>
</reference>
<accession>A0A8E2EZ98</accession>
<dbReference type="Proteomes" id="UP000250140">
    <property type="component" value="Unassembled WGS sequence"/>
</dbReference>
<evidence type="ECO:0000313" key="2">
    <source>
        <dbReference type="Proteomes" id="UP000250140"/>
    </source>
</evidence>
<organism evidence="1 2">
    <name type="scientific">Glonium stellatum</name>
    <dbReference type="NCBI Taxonomy" id="574774"/>
    <lineage>
        <taxon>Eukaryota</taxon>
        <taxon>Fungi</taxon>
        <taxon>Dikarya</taxon>
        <taxon>Ascomycota</taxon>
        <taxon>Pezizomycotina</taxon>
        <taxon>Dothideomycetes</taxon>
        <taxon>Pleosporomycetidae</taxon>
        <taxon>Gloniales</taxon>
        <taxon>Gloniaceae</taxon>
        <taxon>Glonium</taxon>
    </lineage>
</organism>
<dbReference type="AlphaFoldDB" id="A0A8E2EZ98"/>